<keyword evidence="5 12" id="KW-0812">Transmembrane</keyword>
<dbReference type="Proteomes" id="UP000516437">
    <property type="component" value="Chromosome 4"/>
</dbReference>
<evidence type="ECO:0000256" key="6">
    <source>
        <dbReference type="ARBA" id="ARBA00022729"/>
    </source>
</evidence>
<evidence type="ECO:0000256" key="12">
    <source>
        <dbReference type="SAM" id="Phobius"/>
    </source>
</evidence>
<dbReference type="InterPro" id="IPR032675">
    <property type="entry name" value="LRR_dom_sf"/>
</dbReference>
<evidence type="ECO:0000256" key="9">
    <source>
        <dbReference type="ARBA" id="ARBA00023136"/>
    </source>
</evidence>
<dbReference type="SUPFAM" id="SSF52047">
    <property type="entry name" value="RNI-like"/>
    <property type="match status" value="1"/>
</dbReference>
<dbReference type="EMBL" id="RXIC02000022">
    <property type="protein sequence ID" value="KAB1216418.1"/>
    <property type="molecule type" value="Genomic_DNA"/>
</dbReference>
<dbReference type="AlphaFoldDB" id="A0A6A1VXY1"/>
<keyword evidence="10 14" id="KW-0675">Receptor</keyword>
<evidence type="ECO:0000256" key="7">
    <source>
        <dbReference type="ARBA" id="ARBA00022737"/>
    </source>
</evidence>
<dbReference type="OrthoDB" id="1394818at2759"/>
<organism evidence="14 15">
    <name type="scientific">Morella rubra</name>
    <name type="common">Chinese bayberry</name>
    <dbReference type="NCBI Taxonomy" id="262757"/>
    <lineage>
        <taxon>Eukaryota</taxon>
        <taxon>Viridiplantae</taxon>
        <taxon>Streptophyta</taxon>
        <taxon>Embryophyta</taxon>
        <taxon>Tracheophyta</taxon>
        <taxon>Spermatophyta</taxon>
        <taxon>Magnoliopsida</taxon>
        <taxon>eudicotyledons</taxon>
        <taxon>Gunneridae</taxon>
        <taxon>Pentapetalae</taxon>
        <taxon>rosids</taxon>
        <taxon>fabids</taxon>
        <taxon>Fagales</taxon>
        <taxon>Myricaceae</taxon>
        <taxon>Morella</taxon>
    </lineage>
</organism>
<feature type="transmembrane region" description="Helical" evidence="12">
    <location>
        <begin position="599"/>
        <end position="622"/>
    </location>
</feature>
<sequence>MKVSIFLWLFFSIPICSIFPGLRIFLVPGQCLGNQQSILLQLKNSLMFDSAQSTKLVHWNQNADCCLWEGVNCSEGHVVGLDLSSESIYGGLDNSSSIFSLQYLQNLSLAYNYFYYSEIPSEFDKLKNLSLLEPINAGFAGQIPIAISRLTRLVILDLSALQFLGTPLLKLENPDLEMLVQNLPELIELYLDGVNISAQGNEWCLPISSSLPKLRVLSLSNCYLSGPMDSSLLNLQALSIIRLDNNNLSTPVPEFFANFRNLTSLGLSSCGLTAISREDLPGQITLQLARAPESGEPRLALQFTEGSIPLYLFSLPSLRKLQLSNNHFSGQLNELSNISSYLLDTLDLSSNELEGPIPLSFFKLRGLLILSLSSNYFSGPLQLNVIHQMRNLSNLDLSYNNLSIEYSGAMMDGEDEARSELTHLQFNFLGFDELHYQDSVSVTVKGLDIELVKILTIFTSIDLSCNSLDGRIPEDVGVLKSLYVLNLSHNGFTGQIPISLANLTHLESLDLSSNKLTGNIPVQLAESLNFLSVLNLSFNHLVGKIPNAKQFSTFSDTSFEGNKGLCGFPLKDKCTPVEAAPPSPLTGEIHSNSKVRIDWNFISAELGFIFGFGVFIWPLMFWKRWRICDLINVGGGGAQWISLEAARRLLNSREWSGKLC</sequence>
<evidence type="ECO:0000256" key="2">
    <source>
        <dbReference type="ARBA" id="ARBA00009592"/>
    </source>
</evidence>
<keyword evidence="9 12" id="KW-0472">Membrane</keyword>
<keyword evidence="6" id="KW-0732">Signal</keyword>
<gene>
    <name evidence="14" type="ORF">CJ030_MR4G029196</name>
</gene>
<dbReference type="InterPro" id="IPR001611">
    <property type="entry name" value="Leu-rich_rpt"/>
</dbReference>
<dbReference type="GO" id="GO:0005886">
    <property type="term" value="C:plasma membrane"/>
    <property type="evidence" value="ECO:0007669"/>
    <property type="project" value="UniProtKB-SubCell"/>
</dbReference>
<evidence type="ECO:0000256" key="11">
    <source>
        <dbReference type="ARBA" id="ARBA00023180"/>
    </source>
</evidence>
<accession>A0A6A1VXY1</accession>
<dbReference type="Pfam" id="PF00560">
    <property type="entry name" value="LRR_1"/>
    <property type="match status" value="1"/>
</dbReference>
<keyword evidence="11" id="KW-0325">Glycoprotein</keyword>
<name>A0A6A1VXY1_9ROSI</name>
<dbReference type="InterPro" id="IPR003591">
    <property type="entry name" value="Leu-rich_rpt_typical-subtyp"/>
</dbReference>
<protein>
    <submittedName>
        <fullName evidence="14">Receptor-like protein 12</fullName>
    </submittedName>
</protein>
<comment type="subcellular location">
    <subcellularLocation>
        <location evidence="1">Cell membrane</location>
        <topology evidence="1">Single-pass type I membrane protein</topology>
    </subcellularLocation>
</comment>
<keyword evidence="7" id="KW-0677">Repeat</keyword>
<evidence type="ECO:0000313" key="15">
    <source>
        <dbReference type="Proteomes" id="UP000516437"/>
    </source>
</evidence>
<keyword evidence="3" id="KW-1003">Cell membrane</keyword>
<keyword evidence="8 12" id="KW-1133">Transmembrane helix</keyword>
<dbReference type="Gene3D" id="3.80.10.10">
    <property type="entry name" value="Ribonuclease Inhibitor"/>
    <property type="match status" value="3"/>
</dbReference>
<evidence type="ECO:0000313" key="14">
    <source>
        <dbReference type="EMBL" id="KAB1216418.1"/>
    </source>
</evidence>
<dbReference type="InterPro" id="IPR046956">
    <property type="entry name" value="RLP23-like"/>
</dbReference>
<comment type="caution">
    <text evidence="14">The sequence shown here is derived from an EMBL/GenBank/DDBJ whole genome shotgun (WGS) entry which is preliminary data.</text>
</comment>
<evidence type="ECO:0000256" key="3">
    <source>
        <dbReference type="ARBA" id="ARBA00022475"/>
    </source>
</evidence>
<dbReference type="Pfam" id="PF08263">
    <property type="entry name" value="LRRNT_2"/>
    <property type="match status" value="1"/>
</dbReference>
<dbReference type="Pfam" id="PF13855">
    <property type="entry name" value="LRR_8"/>
    <property type="match status" value="2"/>
</dbReference>
<dbReference type="PRINTS" id="PR00019">
    <property type="entry name" value="LEURICHRPT"/>
</dbReference>
<evidence type="ECO:0000256" key="8">
    <source>
        <dbReference type="ARBA" id="ARBA00022989"/>
    </source>
</evidence>
<dbReference type="SMART" id="SM00369">
    <property type="entry name" value="LRR_TYP"/>
    <property type="match status" value="6"/>
</dbReference>
<keyword evidence="15" id="KW-1185">Reference proteome</keyword>
<keyword evidence="4" id="KW-0433">Leucine-rich repeat</keyword>
<evidence type="ECO:0000256" key="1">
    <source>
        <dbReference type="ARBA" id="ARBA00004251"/>
    </source>
</evidence>
<proteinExistence type="inferred from homology"/>
<reference evidence="14 15" key="1">
    <citation type="journal article" date="2019" name="Plant Biotechnol. J.">
        <title>The red bayberry genome and genetic basis of sex determination.</title>
        <authorList>
            <person name="Jia H.M."/>
            <person name="Jia H.J."/>
            <person name="Cai Q.L."/>
            <person name="Wang Y."/>
            <person name="Zhao H.B."/>
            <person name="Yang W.F."/>
            <person name="Wang G.Y."/>
            <person name="Li Y.H."/>
            <person name="Zhan D.L."/>
            <person name="Shen Y.T."/>
            <person name="Niu Q.F."/>
            <person name="Chang L."/>
            <person name="Qiu J."/>
            <person name="Zhao L."/>
            <person name="Xie H.B."/>
            <person name="Fu W.Y."/>
            <person name="Jin J."/>
            <person name="Li X.W."/>
            <person name="Jiao Y."/>
            <person name="Zhou C.C."/>
            <person name="Tu T."/>
            <person name="Chai C.Y."/>
            <person name="Gao J.L."/>
            <person name="Fan L.J."/>
            <person name="van de Weg E."/>
            <person name="Wang J.Y."/>
            <person name="Gao Z.S."/>
        </authorList>
    </citation>
    <scope>NUCLEOTIDE SEQUENCE [LARGE SCALE GENOMIC DNA]</scope>
    <source>
        <tissue evidence="14">Leaves</tissue>
    </source>
</reference>
<evidence type="ECO:0000256" key="4">
    <source>
        <dbReference type="ARBA" id="ARBA00022614"/>
    </source>
</evidence>
<feature type="domain" description="Leucine-rich repeat-containing N-terminal plant-type" evidence="13">
    <location>
        <begin position="34"/>
        <end position="74"/>
    </location>
</feature>
<dbReference type="PANTHER" id="PTHR48061">
    <property type="entry name" value="LEUCINE-RICH REPEAT RECEPTOR PROTEIN KINASE EMS1-LIKE-RELATED"/>
    <property type="match status" value="1"/>
</dbReference>
<evidence type="ECO:0000259" key="13">
    <source>
        <dbReference type="Pfam" id="PF08263"/>
    </source>
</evidence>
<comment type="similarity">
    <text evidence="2">Belongs to the RLP family.</text>
</comment>
<dbReference type="FunFam" id="3.80.10.10:FF:000111">
    <property type="entry name" value="LRR receptor-like serine/threonine-protein kinase ERECTA"/>
    <property type="match status" value="1"/>
</dbReference>
<evidence type="ECO:0000256" key="10">
    <source>
        <dbReference type="ARBA" id="ARBA00023170"/>
    </source>
</evidence>
<dbReference type="InterPro" id="IPR013210">
    <property type="entry name" value="LRR_N_plant-typ"/>
</dbReference>
<evidence type="ECO:0000256" key="5">
    <source>
        <dbReference type="ARBA" id="ARBA00022692"/>
    </source>
</evidence>
<dbReference type="PANTHER" id="PTHR48061:SF2">
    <property type="entry name" value="RECEPTOR LIKE PROTEIN 30-LIKE"/>
    <property type="match status" value="1"/>
</dbReference>